<feature type="domain" description="Heterokaryon incompatibility" evidence="1">
    <location>
        <begin position="181"/>
        <end position="327"/>
    </location>
</feature>
<evidence type="ECO:0000313" key="3">
    <source>
        <dbReference type="Proteomes" id="UP000005426"/>
    </source>
</evidence>
<name>G9NFW3_HYPAI</name>
<dbReference type="Pfam" id="PF06985">
    <property type="entry name" value="HET"/>
    <property type="match status" value="1"/>
</dbReference>
<dbReference type="AlphaFoldDB" id="G9NFW3"/>
<dbReference type="PANTHER" id="PTHR33112:SF12">
    <property type="entry name" value="HETEROKARYON INCOMPATIBILITY DOMAIN-CONTAINING PROTEIN"/>
    <property type="match status" value="1"/>
</dbReference>
<reference evidence="2 3" key="1">
    <citation type="journal article" date="2011" name="Genome Biol.">
        <title>Comparative genome sequence analysis underscores mycoparasitism as the ancestral life style of Trichoderma.</title>
        <authorList>
            <person name="Kubicek C.P."/>
            <person name="Herrera-Estrella A."/>
            <person name="Seidl-Seiboth V."/>
            <person name="Martinez D.A."/>
            <person name="Druzhinina I.S."/>
            <person name="Thon M."/>
            <person name="Zeilinger S."/>
            <person name="Casas-Flores S."/>
            <person name="Horwitz B.A."/>
            <person name="Mukherjee P.K."/>
            <person name="Mukherjee M."/>
            <person name="Kredics L."/>
            <person name="Alcaraz L.D."/>
            <person name="Aerts A."/>
            <person name="Antal Z."/>
            <person name="Atanasova L."/>
            <person name="Cervantes-Badillo M.G."/>
            <person name="Challacombe J."/>
            <person name="Chertkov O."/>
            <person name="McCluskey K."/>
            <person name="Coulpier F."/>
            <person name="Deshpande N."/>
            <person name="von Doehren H."/>
            <person name="Ebbole D.J."/>
            <person name="Esquivel-Naranjo E.U."/>
            <person name="Fekete E."/>
            <person name="Flipphi M."/>
            <person name="Glaser F."/>
            <person name="Gomez-Rodriguez E.Y."/>
            <person name="Gruber S."/>
            <person name="Han C."/>
            <person name="Henrissat B."/>
            <person name="Hermosa R."/>
            <person name="Hernandez-Onate M."/>
            <person name="Karaffa L."/>
            <person name="Kosti I."/>
            <person name="Le Crom S."/>
            <person name="Lindquist E."/>
            <person name="Lucas S."/>
            <person name="Luebeck M."/>
            <person name="Luebeck P.S."/>
            <person name="Margeot A."/>
            <person name="Metz B."/>
            <person name="Misra M."/>
            <person name="Nevalainen H."/>
            <person name="Omann M."/>
            <person name="Packer N."/>
            <person name="Perrone G."/>
            <person name="Uresti-Rivera E.E."/>
            <person name="Salamov A."/>
            <person name="Schmoll M."/>
            <person name="Seiboth B."/>
            <person name="Shapiro H."/>
            <person name="Sukno S."/>
            <person name="Tamayo-Ramos J.A."/>
            <person name="Tisch D."/>
            <person name="Wiest A."/>
            <person name="Wilkinson H.H."/>
            <person name="Zhang M."/>
            <person name="Coutinho P.M."/>
            <person name="Kenerley C.M."/>
            <person name="Monte E."/>
            <person name="Baker S.E."/>
            <person name="Grigoriev I.V."/>
        </authorList>
    </citation>
    <scope>NUCLEOTIDE SEQUENCE [LARGE SCALE GENOMIC DNA]</scope>
    <source>
        <strain evidence="3">ATCC 20476 / IMI 206040</strain>
    </source>
</reference>
<proteinExistence type="predicted"/>
<comment type="caution">
    <text evidence="2">The sequence shown here is derived from an EMBL/GenBank/DDBJ whole genome shotgun (WGS) entry which is preliminary data.</text>
</comment>
<dbReference type="Proteomes" id="UP000005426">
    <property type="component" value="Unassembled WGS sequence"/>
</dbReference>
<dbReference type="OMA" id="QICDESH"/>
<dbReference type="EMBL" id="ABDG02000014">
    <property type="protein sequence ID" value="EHK50175.1"/>
    <property type="molecule type" value="Genomic_DNA"/>
</dbReference>
<dbReference type="HOGENOM" id="CLU_003953_5_2_1"/>
<evidence type="ECO:0000313" key="2">
    <source>
        <dbReference type="EMBL" id="EHK50175.1"/>
    </source>
</evidence>
<evidence type="ECO:0000259" key="1">
    <source>
        <dbReference type="Pfam" id="PF06985"/>
    </source>
</evidence>
<organism evidence="2 3">
    <name type="scientific">Hypocrea atroviridis (strain ATCC 20476 / IMI 206040)</name>
    <name type="common">Trichoderma atroviride</name>
    <dbReference type="NCBI Taxonomy" id="452589"/>
    <lineage>
        <taxon>Eukaryota</taxon>
        <taxon>Fungi</taxon>
        <taxon>Dikarya</taxon>
        <taxon>Ascomycota</taxon>
        <taxon>Pezizomycotina</taxon>
        <taxon>Sordariomycetes</taxon>
        <taxon>Hypocreomycetidae</taxon>
        <taxon>Hypocreales</taxon>
        <taxon>Hypocreaceae</taxon>
        <taxon>Trichoderma</taxon>
    </lineage>
</organism>
<gene>
    <name evidence="2" type="ORF">TRIATDRAFT_211440</name>
</gene>
<keyword evidence="3" id="KW-1185">Reference proteome</keyword>
<accession>G9NFW3</accession>
<dbReference type="InterPro" id="IPR010730">
    <property type="entry name" value="HET"/>
</dbReference>
<dbReference type="KEGG" id="tatv:25777562"/>
<dbReference type="OrthoDB" id="4879347at2759"/>
<sequence>MQEPGRLCEKCQSFGLSPTAFRSSPYEERRMHQLGRFVEVKARTDCALCRFLTEAFVDGPGTDRISQDEALVQGTWSSISDDLPNACLLFWLVANNYVDKIEFSIRHIRDDEGPMLGDARVINDAFVNVNLVKKWVNICEKEHDCKDVPIEATRASRLPDGFMVIDVVDNCLIGKTYPCRYLALSYVWGNSIAFMTTSQNVDMLRAKDSIGHIWNQLSPTIQDAILFTRQLGERYIWIDSLCILQDNAQNAAANIEAMDSIYRYAMVGLLVAEDNAASRGLPGVSNPRQVHQFRSELLPGLRVLGRFNHSAYLDQAKYRSRGWTYQEEQLSTRALIFANHQLSFVCPSHVYGEDVHEGNQLGPDTVLKTPDITSRYIREGQPQSVMYFRAVQAYTLRTLTFPSDTLKAFSGIGAVLSQTLSSEMISGLPASIFDLALLWQPASKMSRKEGFPSWSWAGWHGAVRWNGDTMELASYGTLPDLKQEQQVITKWIRTRTWIDWKYRDQNGTESLVWEHNREGKAGCVFWPSSGYVEVSEIGYDSKTAIKTNPFGRHSDSDPIISTYKSRYLPTPAMRPNLTKIPDYLQPLCFQTLSAQFYIKPSNHYLRYGSVDPFWEPNGRVVFLLYTEDLQICGYVLLDEVWKSQFCAEEPYEFLLLSEANYYCDWRRPHEDHPYKRFNGYQNYEEFHVMMIEWKEVGGDGAKAAERVGLGRVLKEAVRSIDAKNVAWKEVILI</sequence>
<dbReference type="PANTHER" id="PTHR33112">
    <property type="entry name" value="DOMAIN PROTEIN, PUTATIVE-RELATED"/>
    <property type="match status" value="1"/>
</dbReference>
<dbReference type="STRING" id="452589.G9NFW3"/>
<dbReference type="GeneID" id="25777562"/>
<protein>
    <recommendedName>
        <fullName evidence="1">Heterokaryon incompatibility domain-containing protein</fullName>
    </recommendedName>
</protein>
<dbReference type="eggNOG" id="ENOG502SNM0">
    <property type="taxonomic scope" value="Eukaryota"/>
</dbReference>